<dbReference type="PROSITE" id="PS51175">
    <property type="entry name" value="CBM6"/>
    <property type="match status" value="1"/>
</dbReference>
<dbReference type="InterPro" id="IPR023296">
    <property type="entry name" value="Glyco_hydro_beta-prop_sf"/>
</dbReference>
<dbReference type="InterPro" id="IPR008979">
    <property type="entry name" value="Galactose-bd-like_sf"/>
</dbReference>
<keyword evidence="4" id="KW-1185">Reference proteome</keyword>
<dbReference type="SUPFAM" id="SSF75005">
    <property type="entry name" value="Arabinanase/levansucrase/invertase"/>
    <property type="match status" value="1"/>
</dbReference>
<evidence type="ECO:0000313" key="4">
    <source>
        <dbReference type="Proteomes" id="UP001610446"/>
    </source>
</evidence>
<dbReference type="Gene3D" id="2.60.120.260">
    <property type="entry name" value="Galactose-binding domain-like"/>
    <property type="match status" value="1"/>
</dbReference>
<reference evidence="3 4" key="1">
    <citation type="submission" date="2024-07" db="EMBL/GenBank/DDBJ databases">
        <title>Section-level genome sequencing and comparative genomics of Aspergillus sections Usti and Cavernicolus.</title>
        <authorList>
            <consortium name="Lawrence Berkeley National Laboratory"/>
            <person name="Nybo J.L."/>
            <person name="Vesth T.C."/>
            <person name="Theobald S."/>
            <person name="Frisvad J.C."/>
            <person name="Larsen T.O."/>
            <person name="Kjaerboelling I."/>
            <person name="Rothschild-Mancinelli K."/>
            <person name="Lyhne E.K."/>
            <person name="Kogle M.E."/>
            <person name="Barry K."/>
            <person name="Clum A."/>
            <person name="Na H."/>
            <person name="Ledsgaard L."/>
            <person name="Lin J."/>
            <person name="Lipzen A."/>
            <person name="Kuo A."/>
            <person name="Riley R."/>
            <person name="Mondo S."/>
            <person name="Labutti K."/>
            <person name="Haridas S."/>
            <person name="Pangalinan J."/>
            <person name="Salamov A.A."/>
            <person name="Simmons B.A."/>
            <person name="Magnuson J.K."/>
            <person name="Chen J."/>
            <person name="Drula E."/>
            <person name="Henrissat B."/>
            <person name="Wiebenga A."/>
            <person name="Lubbers R.J."/>
            <person name="Gomes A.C."/>
            <person name="Makela M.R."/>
            <person name="Stajich J."/>
            <person name="Grigoriev I.V."/>
            <person name="Mortensen U.H."/>
            <person name="De Vries R.P."/>
            <person name="Baker S.E."/>
            <person name="Andersen M.R."/>
        </authorList>
    </citation>
    <scope>NUCLEOTIDE SEQUENCE [LARGE SCALE GENOMIC DNA]</scope>
    <source>
        <strain evidence="3 4">CBS 123904</strain>
    </source>
</reference>
<dbReference type="Proteomes" id="UP001610446">
    <property type="component" value="Unassembled WGS sequence"/>
</dbReference>
<dbReference type="EMBL" id="JBFXLU010000350">
    <property type="protein sequence ID" value="KAL2828853.1"/>
    <property type="molecule type" value="Genomic_DNA"/>
</dbReference>
<name>A0ABR4IPV3_9EURO</name>
<dbReference type="CDD" id="cd04081">
    <property type="entry name" value="CBM35_galactosidase-like"/>
    <property type="match status" value="1"/>
</dbReference>
<evidence type="ECO:0000259" key="2">
    <source>
        <dbReference type="PROSITE" id="PS51175"/>
    </source>
</evidence>
<keyword evidence="1" id="KW-0732">Signal</keyword>
<comment type="caution">
    <text evidence="3">The sequence shown here is derived from an EMBL/GenBank/DDBJ whole genome shotgun (WGS) entry which is preliminary data.</text>
</comment>
<dbReference type="SUPFAM" id="SSF49785">
    <property type="entry name" value="Galactose-binding domain-like"/>
    <property type="match status" value="1"/>
</dbReference>
<accession>A0ABR4IPV3</accession>
<gene>
    <name evidence="3" type="ORF">BJY01DRAFT_255225</name>
</gene>
<dbReference type="PANTHER" id="PTHR22925:SF3">
    <property type="entry name" value="GLYCOSYL HYDROLASE FAMILY PROTEIN 43"/>
    <property type="match status" value="1"/>
</dbReference>
<dbReference type="Gene3D" id="2.115.10.20">
    <property type="entry name" value="Glycosyl hydrolase domain, family 43"/>
    <property type="match status" value="1"/>
</dbReference>
<evidence type="ECO:0000256" key="1">
    <source>
        <dbReference type="ARBA" id="ARBA00022729"/>
    </source>
</evidence>
<dbReference type="Pfam" id="PF16990">
    <property type="entry name" value="CBM_35"/>
    <property type="match status" value="1"/>
</dbReference>
<protein>
    <recommendedName>
        <fullName evidence="2">CBM6 domain-containing protein</fullName>
    </recommendedName>
</protein>
<organism evidence="3 4">
    <name type="scientific">Aspergillus pseudoustus</name>
    <dbReference type="NCBI Taxonomy" id="1810923"/>
    <lineage>
        <taxon>Eukaryota</taxon>
        <taxon>Fungi</taxon>
        <taxon>Dikarya</taxon>
        <taxon>Ascomycota</taxon>
        <taxon>Pezizomycotina</taxon>
        <taxon>Eurotiomycetes</taxon>
        <taxon>Eurotiomycetidae</taxon>
        <taxon>Eurotiales</taxon>
        <taxon>Aspergillaceae</taxon>
        <taxon>Aspergillus</taxon>
        <taxon>Aspergillus subgen. Nidulantes</taxon>
    </lineage>
</organism>
<evidence type="ECO:0000313" key="3">
    <source>
        <dbReference type="EMBL" id="KAL2828853.1"/>
    </source>
</evidence>
<sequence length="269" mass="28682">MKLTDDYLGVKEITFGFEGTWAESPALVKRGDTYYIFGSWMSGWTPNDNIYSTATSLSGPWSSWTNFAPVGSKTHLSQTSYVLPLGTNGAIYMGDRWVDYNLGASTYVWLPLTFDGTTVTLDWHDSWSVDIAAGTWKPGAAVTVFEGENDGVLSGGAAVVDCWECSGGQAAGWIGGDSNSVDGAVTFEVDAEKAGPVTLVVRYVGGDRYAAVEVNGQAQTIAFLPATLIWNEADRSVVHVELKAGKNVVKISGVSGWGPDVDSLEVPQA</sequence>
<dbReference type="PANTHER" id="PTHR22925">
    <property type="entry name" value="GLYCOSYL HYDROLASE 43 FAMILY MEMBER"/>
    <property type="match status" value="1"/>
</dbReference>
<dbReference type="InterPro" id="IPR005084">
    <property type="entry name" value="CBM6"/>
</dbReference>
<feature type="domain" description="CBM6" evidence="2">
    <location>
        <begin position="143"/>
        <end position="267"/>
    </location>
</feature>
<proteinExistence type="predicted"/>